<evidence type="ECO:0000256" key="2">
    <source>
        <dbReference type="ARBA" id="ARBA00023125"/>
    </source>
</evidence>
<comment type="caution">
    <text evidence="5">The sequence shown here is derived from an EMBL/GenBank/DDBJ whole genome shotgun (WGS) entry which is preliminary data.</text>
</comment>
<dbReference type="SMART" id="SM00354">
    <property type="entry name" value="HTH_LACI"/>
    <property type="match status" value="1"/>
</dbReference>
<dbReference type="InterPro" id="IPR010982">
    <property type="entry name" value="Lambda_DNA-bd_dom_sf"/>
</dbReference>
<dbReference type="Pfam" id="PF13377">
    <property type="entry name" value="Peripla_BP_3"/>
    <property type="match status" value="1"/>
</dbReference>
<dbReference type="SUPFAM" id="SSF47413">
    <property type="entry name" value="lambda repressor-like DNA-binding domains"/>
    <property type="match status" value="1"/>
</dbReference>
<protein>
    <submittedName>
        <fullName evidence="5">LacI family transcriptional regulator</fullName>
    </submittedName>
</protein>
<keyword evidence="1" id="KW-0805">Transcription regulation</keyword>
<evidence type="ECO:0000256" key="1">
    <source>
        <dbReference type="ARBA" id="ARBA00023015"/>
    </source>
</evidence>
<dbReference type="Proteomes" id="UP001165366">
    <property type="component" value="Unassembled WGS sequence"/>
</dbReference>
<dbReference type="CDD" id="cd06267">
    <property type="entry name" value="PBP1_LacI_sugar_binding-like"/>
    <property type="match status" value="1"/>
</dbReference>
<accession>A0ABS9KEH1</accession>
<keyword evidence="3" id="KW-0804">Transcription</keyword>
<keyword evidence="6" id="KW-1185">Reference proteome</keyword>
<dbReference type="EMBL" id="JAKLWS010000013">
    <property type="protein sequence ID" value="MCG2589223.1"/>
    <property type="molecule type" value="Genomic_DNA"/>
</dbReference>
<reference evidence="5" key="2">
    <citation type="submission" date="2024-05" db="EMBL/GenBank/DDBJ databases">
        <title>Rhodohalobacter halophilus gen. nov., sp. nov., a moderately halophilic member of the family Balneolaceae.</title>
        <authorList>
            <person name="Xia J."/>
        </authorList>
    </citation>
    <scope>NUCLEOTIDE SEQUENCE</scope>
    <source>
        <strain evidence="5">WB101</strain>
    </source>
</reference>
<dbReference type="InterPro" id="IPR046335">
    <property type="entry name" value="LacI/GalR-like_sensor"/>
</dbReference>
<dbReference type="InterPro" id="IPR028082">
    <property type="entry name" value="Peripla_BP_I"/>
</dbReference>
<proteinExistence type="predicted"/>
<dbReference type="PANTHER" id="PTHR30146:SF109">
    <property type="entry name" value="HTH-TYPE TRANSCRIPTIONAL REGULATOR GALS"/>
    <property type="match status" value="1"/>
</dbReference>
<dbReference type="InterPro" id="IPR000843">
    <property type="entry name" value="HTH_LacI"/>
</dbReference>
<dbReference type="PROSITE" id="PS50932">
    <property type="entry name" value="HTH_LACI_2"/>
    <property type="match status" value="1"/>
</dbReference>
<evidence type="ECO:0000259" key="4">
    <source>
        <dbReference type="PROSITE" id="PS50932"/>
    </source>
</evidence>
<feature type="domain" description="HTH lacI-type" evidence="4">
    <location>
        <begin position="4"/>
        <end position="58"/>
    </location>
</feature>
<evidence type="ECO:0000313" key="6">
    <source>
        <dbReference type="Proteomes" id="UP001165366"/>
    </source>
</evidence>
<evidence type="ECO:0000313" key="5">
    <source>
        <dbReference type="EMBL" id="MCG2589223.1"/>
    </source>
</evidence>
<name>A0ABS9KEH1_9BACT</name>
<dbReference type="SUPFAM" id="SSF53822">
    <property type="entry name" value="Periplasmic binding protein-like I"/>
    <property type="match status" value="1"/>
</dbReference>
<dbReference type="Gene3D" id="1.10.260.40">
    <property type="entry name" value="lambda repressor-like DNA-binding domains"/>
    <property type="match status" value="1"/>
</dbReference>
<evidence type="ECO:0000256" key="3">
    <source>
        <dbReference type="ARBA" id="ARBA00023163"/>
    </source>
</evidence>
<dbReference type="CDD" id="cd01392">
    <property type="entry name" value="HTH_LacI"/>
    <property type="match status" value="1"/>
</dbReference>
<dbReference type="Pfam" id="PF00356">
    <property type="entry name" value="LacI"/>
    <property type="match status" value="1"/>
</dbReference>
<keyword evidence="2" id="KW-0238">DNA-binding</keyword>
<dbReference type="Gene3D" id="3.40.50.2300">
    <property type="match status" value="2"/>
</dbReference>
<dbReference type="PANTHER" id="PTHR30146">
    <property type="entry name" value="LACI-RELATED TRANSCRIPTIONAL REPRESSOR"/>
    <property type="match status" value="1"/>
</dbReference>
<sequence>MEKLNIDKVAKLAHVSRSVVSRVLNNHPNVSDEARSRVMSVVEEYNYRPNSVARSLATSSTYQIGVLSGIFGEESLGNGYWTLLYLGIFEECIRNGYYVRLSFYNSEMKKELHDLILNEHHLDGVICLNEEVTEFTLQTFEDSDIPIVLVGHNPKYPEIPSVDVDNYDAAYKATDHLVQLGHKDIGGMFGDQNVQETEHRMRGYQDALCNAGIEPKDDYTAVGSYSQHDGHDTMEEWIKKHDDMTAVFCASDTLAMGTLLALFENDISVPEQFSVVGFDGLPISKYMIPPLTTVAQPTYGKGEKAAKLLIEKIKNKDARVRHASLKPELLVRKSTAKLS</sequence>
<organism evidence="5 6">
    <name type="scientific">Rhodohalobacter sulfatireducens</name>
    <dbReference type="NCBI Taxonomy" id="2911366"/>
    <lineage>
        <taxon>Bacteria</taxon>
        <taxon>Pseudomonadati</taxon>
        <taxon>Balneolota</taxon>
        <taxon>Balneolia</taxon>
        <taxon>Balneolales</taxon>
        <taxon>Balneolaceae</taxon>
        <taxon>Rhodohalobacter</taxon>
    </lineage>
</organism>
<dbReference type="RefSeq" id="WP_237854586.1">
    <property type="nucleotide sequence ID" value="NZ_JAKLWS010000013.1"/>
</dbReference>
<reference evidence="5" key="1">
    <citation type="submission" date="2022-01" db="EMBL/GenBank/DDBJ databases">
        <authorList>
            <person name="Wang Y."/>
        </authorList>
    </citation>
    <scope>NUCLEOTIDE SEQUENCE</scope>
    <source>
        <strain evidence="5">WB101</strain>
    </source>
</reference>
<gene>
    <name evidence="5" type="ORF">L6773_11645</name>
</gene>